<dbReference type="EMBL" id="JBJQOH010000002">
    <property type="protein sequence ID" value="KAL3695271.1"/>
    <property type="molecule type" value="Genomic_DNA"/>
</dbReference>
<accession>A0ABD3HWR5</accession>
<protein>
    <submittedName>
        <fullName evidence="2">Uncharacterized protein</fullName>
    </submittedName>
</protein>
<evidence type="ECO:0000313" key="3">
    <source>
        <dbReference type="Proteomes" id="UP001633002"/>
    </source>
</evidence>
<evidence type="ECO:0000256" key="1">
    <source>
        <dbReference type="SAM" id="MobiDB-lite"/>
    </source>
</evidence>
<feature type="compositionally biased region" description="Basic and acidic residues" evidence="1">
    <location>
        <begin position="215"/>
        <end position="232"/>
    </location>
</feature>
<organism evidence="2 3">
    <name type="scientific">Riccia sorocarpa</name>
    <dbReference type="NCBI Taxonomy" id="122646"/>
    <lineage>
        <taxon>Eukaryota</taxon>
        <taxon>Viridiplantae</taxon>
        <taxon>Streptophyta</taxon>
        <taxon>Embryophyta</taxon>
        <taxon>Marchantiophyta</taxon>
        <taxon>Marchantiopsida</taxon>
        <taxon>Marchantiidae</taxon>
        <taxon>Marchantiales</taxon>
        <taxon>Ricciaceae</taxon>
        <taxon>Riccia</taxon>
    </lineage>
</organism>
<sequence length="276" mass="31194">MTKSPVCQPGRLYDLLEAPPMIINNLNRTGLQHLFLEKHLTYKPQYDAAVRALLDQTEVERAEGEVRFPQIRPGLDGDTYLGANDGNKEELPCTVSRQGYLKMITMTNMTPLFNTVLSGSKFDWAAPMLDQLITRTSAYQKEAHSGKFIVIHVLMVLLKIWRKEDTEEIGLDIRPKLTEYQVERILAQLPGEPNSKNLPEMAPLGSLEILEQIENPRDRRTPDIDDNSRPEPIEAVPTAEGGKKRGKDQIEAYMLSLFGSPDFHNPYCSRICASTL</sequence>
<comment type="caution">
    <text evidence="2">The sequence shown here is derived from an EMBL/GenBank/DDBJ whole genome shotgun (WGS) entry which is preliminary data.</text>
</comment>
<gene>
    <name evidence="2" type="ORF">R1sor_009347</name>
</gene>
<dbReference type="Proteomes" id="UP001633002">
    <property type="component" value="Unassembled WGS sequence"/>
</dbReference>
<proteinExistence type="predicted"/>
<dbReference type="AlphaFoldDB" id="A0ABD3HWR5"/>
<feature type="region of interest" description="Disordered" evidence="1">
    <location>
        <begin position="215"/>
        <end position="245"/>
    </location>
</feature>
<name>A0ABD3HWR5_9MARC</name>
<reference evidence="2 3" key="1">
    <citation type="submission" date="2024-09" db="EMBL/GenBank/DDBJ databases">
        <title>Chromosome-scale assembly of Riccia sorocarpa.</title>
        <authorList>
            <person name="Paukszto L."/>
        </authorList>
    </citation>
    <scope>NUCLEOTIDE SEQUENCE [LARGE SCALE GENOMIC DNA]</scope>
    <source>
        <strain evidence="2">LP-2024</strain>
        <tissue evidence="2">Aerial parts of the thallus</tissue>
    </source>
</reference>
<evidence type="ECO:0000313" key="2">
    <source>
        <dbReference type="EMBL" id="KAL3695271.1"/>
    </source>
</evidence>
<keyword evidence="3" id="KW-1185">Reference proteome</keyword>